<protein>
    <submittedName>
        <fullName evidence="2">Uncharacterized protein</fullName>
    </submittedName>
</protein>
<dbReference type="Proteomes" id="UP000250266">
    <property type="component" value="Unassembled WGS sequence"/>
</dbReference>
<proteinExistence type="predicted"/>
<evidence type="ECO:0000256" key="1">
    <source>
        <dbReference type="SAM" id="SignalP"/>
    </source>
</evidence>
<reference evidence="2 3" key="1">
    <citation type="journal article" date="2016" name="Nat. Commun.">
        <title>Ectomycorrhizal ecology is imprinted in the genome of the dominant symbiotic fungus Cenococcum geophilum.</title>
        <authorList>
            <consortium name="DOE Joint Genome Institute"/>
            <person name="Peter M."/>
            <person name="Kohler A."/>
            <person name="Ohm R.A."/>
            <person name="Kuo A."/>
            <person name="Krutzmann J."/>
            <person name="Morin E."/>
            <person name="Arend M."/>
            <person name="Barry K.W."/>
            <person name="Binder M."/>
            <person name="Choi C."/>
            <person name="Clum A."/>
            <person name="Copeland A."/>
            <person name="Grisel N."/>
            <person name="Haridas S."/>
            <person name="Kipfer T."/>
            <person name="LaButti K."/>
            <person name="Lindquist E."/>
            <person name="Lipzen A."/>
            <person name="Maire R."/>
            <person name="Meier B."/>
            <person name="Mihaltcheva S."/>
            <person name="Molinier V."/>
            <person name="Murat C."/>
            <person name="Poggeler S."/>
            <person name="Quandt C.A."/>
            <person name="Sperisen C."/>
            <person name="Tritt A."/>
            <person name="Tisserant E."/>
            <person name="Crous P.W."/>
            <person name="Henrissat B."/>
            <person name="Nehls U."/>
            <person name="Egli S."/>
            <person name="Spatafora J.W."/>
            <person name="Grigoriev I.V."/>
            <person name="Martin F.M."/>
        </authorList>
    </citation>
    <scope>NUCLEOTIDE SEQUENCE [LARGE SCALE GENOMIC DNA]</scope>
    <source>
        <strain evidence="2 3">CBS 459.81</strain>
    </source>
</reference>
<feature type="chain" id="PRO_5034774222" evidence="1">
    <location>
        <begin position="20"/>
        <end position="211"/>
    </location>
</feature>
<gene>
    <name evidence="2" type="ORF">K432DRAFT_407381</name>
</gene>
<evidence type="ECO:0000313" key="2">
    <source>
        <dbReference type="EMBL" id="OCK77366.1"/>
    </source>
</evidence>
<dbReference type="AlphaFoldDB" id="A0A8E2E543"/>
<organism evidence="2 3">
    <name type="scientific">Lepidopterella palustris CBS 459.81</name>
    <dbReference type="NCBI Taxonomy" id="1314670"/>
    <lineage>
        <taxon>Eukaryota</taxon>
        <taxon>Fungi</taxon>
        <taxon>Dikarya</taxon>
        <taxon>Ascomycota</taxon>
        <taxon>Pezizomycotina</taxon>
        <taxon>Dothideomycetes</taxon>
        <taxon>Pleosporomycetidae</taxon>
        <taxon>Mytilinidiales</taxon>
        <taxon>Argynnaceae</taxon>
        <taxon>Lepidopterella</taxon>
    </lineage>
</organism>
<dbReference type="EMBL" id="KV745133">
    <property type="protein sequence ID" value="OCK77366.1"/>
    <property type="molecule type" value="Genomic_DNA"/>
</dbReference>
<keyword evidence="3" id="KW-1185">Reference proteome</keyword>
<evidence type="ECO:0000313" key="3">
    <source>
        <dbReference type="Proteomes" id="UP000250266"/>
    </source>
</evidence>
<name>A0A8E2E543_9PEZI</name>
<feature type="signal peptide" evidence="1">
    <location>
        <begin position="1"/>
        <end position="19"/>
    </location>
</feature>
<keyword evidence="1" id="KW-0732">Signal</keyword>
<sequence>MYPSLALLTTSALLAFANPLPNPFTDLIERDHPCLPCQEHTSYSNVHEYDWKSPFQLIHSVSCQGVPGAPCQLSAGYEFSVGISVEVGLDLGLDFKEIFSAGVSTSISYEQSTGTTVGVTVQCPDNVQCGFMHQDAIHIVQGYKKVTRDCSNQVACGGGGVQDVSDDYYVVDFPKTGDNGFPITEILACACPDSDLSMKPDGMYVCPENCA</sequence>
<dbReference type="OrthoDB" id="3534704at2759"/>
<accession>A0A8E2E543</accession>